<sequence>MEIDKDLKRKLSEEYTKDFLELRIIVNKFDPLGLIRGGAPENEHDNVTQKLIRCLYDHKLENVRDLLIDCYDEYGFNGRDIKEEFLNSFNKKIEDTYNLIENWYLNKYKNRTLANGKR</sequence>
<name>A0ABT4G574_9BACL</name>
<keyword evidence="2" id="KW-1185">Reference proteome</keyword>
<evidence type="ECO:0000313" key="2">
    <source>
        <dbReference type="Proteomes" id="UP001527099"/>
    </source>
</evidence>
<organism evidence="1 2">
    <name type="scientific">Paenibacillus alginolyticus</name>
    <dbReference type="NCBI Taxonomy" id="59839"/>
    <lineage>
        <taxon>Bacteria</taxon>
        <taxon>Bacillati</taxon>
        <taxon>Bacillota</taxon>
        <taxon>Bacilli</taxon>
        <taxon>Bacillales</taxon>
        <taxon>Paenibacillaceae</taxon>
        <taxon>Paenibacillus</taxon>
    </lineage>
</organism>
<dbReference type="EMBL" id="JAMDMX010000001">
    <property type="protein sequence ID" value="MCY9691326.1"/>
    <property type="molecule type" value="Genomic_DNA"/>
</dbReference>
<evidence type="ECO:0000313" key="1">
    <source>
        <dbReference type="EMBL" id="MCY9691326.1"/>
    </source>
</evidence>
<dbReference type="RefSeq" id="WP_268613274.1">
    <property type="nucleotide sequence ID" value="NZ_JAMDMX010000001.1"/>
</dbReference>
<reference evidence="1 2" key="1">
    <citation type="submission" date="2022-05" db="EMBL/GenBank/DDBJ databases">
        <title>Genome Sequencing of Bee-Associated Microbes.</title>
        <authorList>
            <person name="Dunlap C."/>
        </authorList>
    </citation>
    <scope>NUCLEOTIDE SEQUENCE [LARGE SCALE GENOMIC DNA]</scope>
    <source>
        <strain evidence="1 2">NRRL B-14421</strain>
    </source>
</reference>
<dbReference type="Proteomes" id="UP001527099">
    <property type="component" value="Unassembled WGS sequence"/>
</dbReference>
<proteinExistence type="predicted"/>
<gene>
    <name evidence="1" type="ORF">M5X19_00040</name>
</gene>
<protein>
    <submittedName>
        <fullName evidence="1">Uncharacterized protein</fullName>
    </submittedName>
</protein>
<comment type="caution">
    <text evidence="1">The sequence shown here is derived from an EMBL/GenBank/DDBJ whole genome shotgun (WGS) entry which is preliminary data.</text>
</comment>
<accession>A0ABT4G574</accession>